<comment type="caution">
    <text evidence="2">The sequence shown here is derived from an EMBL/GenBank/DDBJ whole genome shotgun (WGS) entry which is preliminary data.</text>
</comment>
<dbReference type="AlphaFoldDB" id="A0AAV5JFU6"/>
<feature type="compositionally biased region" description="Basic and acidic residues" evidence="1">
    <location>
        <begin position="74"/>
        <end position="90"/>
    </location>
</feature>
<feature type="region of interest" description="Disordered" evidence="1">
    <location>
        <begin position="1"/>
        <end position="38"/>
    </location>
</feature>
<dbReference type="Proteomes" id="UP001054252">
    <property type="component" value="Unassembled WGS sequence"/>
</dbReference>
<dbReference type="PANTHER" id="PTHR36386:SF1">
    <property type="entry name" value="OS06G0683900 PROTEIN"/>
    <property type="match status" value="1"/>
</dbReference>
<protein>
    <submittedName>
        <fullName evidence="2">Uncharacterized protein</fullName>
    </submittedName>
</protein>
<dbReference type="PANTHER" id="PTHR36386">
    <property type="entry name" value="OS06G0683900 PROTEIN"/>
    <property type="match status" value="1"/>
</dbReference>
<keyword evidence="3" id="KW-1185">Reference proteome</keyword>
<gene>
    <name evidence="2" type="ORF">SLEP1_g22631</name>
</gene>
<proteinExistence type="predicted"/>
<evidence type="ECO:0000313" key="3">
    <source>
        <dbReference type="Proteomes" id="UP001054252"/>
    </source>
</evidence>
<accession>A0AAV5JFU6</accession>
<organism evidence="2 3">
    <name type="scientific">Rubroshorea leprosula</name>
    <dbReference type="NCBI Taxonomy" id="152421"/>
    <lineage>
        <taxon>Eukaryota</taxon>
        <taxon>Viridiplantae</taxon>
        <taxon>Streptophyta</taxon>
        <taxon>Embryophyta</taxon>
        <taxon>Tracheophyta</taxon>
        <taxon>Spermatophyta</taxon>
        <taxon>Magnoliopsida</taxon>
        <taxon>eudicotyledons</taxon>
        <taxon>Gunneridae</taxon>
        <taxon>Pentapetalae</taxon>
        <taxon>rosids</taxon>
        <taxon>malvids</taxon>
        <taxon>Malvales</taxon>
        <taxon>Dipterocarpaceae</taxon>
        <taxon>Rubroshorea</taxon>
    </lineage>
</organism>
<reference evidence="2 3" key="1">
    <citation type="journal article" date="2021" name="Commun. Biol.">
        <title>The genome of Shorea leprosula (Dipterocarpaceae) highlights the ecological relevance of drought in aseasonal tropical rainforests.</title>
        <authorList>
            <person name="Ng K.K.S."/>
            <person name="Kobayashi M.J."/>
            <person name="Fawcett J.A."/>
            <person name="Hatakeyama M."/>
            <person name="Paape T."/>
            <person name="Ng C.H."/>
            <person name="Ang C.C."/>
            <person name="Tnah L.H."/>
            <person name="Lee C.T."/>
            <person name="Nishiyama T."/>
            <person name="Sese J."/>
            <person name="O'Brien M.J."/>
            <person name="Copetti D."/>
            <person name="Mohd Noor M.I."/>
            <person name="Ong R.C."/>
            <person name="Putra M."/>
            <person name="Sireger I.Z."/>
            <person name="Indrioko S."/>
            <person name="Kosugi Y."/>
            <person name="Izuno A."/>
            <person name="Isagi Y."/>
            <person name="Lee S.L."/>
            <person name="Shimizu K.K."/>
        </authorList>
    </citation>
    <scope>NUCLEOTIDE SEQUENCE [LARGE SCALE GENOMIC DNA]</scope>
    <source>
        <strain evidence="2">214</strain>
    </source>
</reference>
<sequence>MSLSPKLRKIVSKVEDSKQAATTVGSKKPAKKEDGVLTSIQPKKLFGEKSAPAKKPLKLGRIVASRYSQNLTSKDARKRSFPENDKEKSNRCRANAVDSCHTEKSESRVKRRWEIPCGVLVFNNEVEAEYPCPVT</sequence>
<name>A0AAV5JFU6_9ROSI</name>
<evidence type="ECO:0000256" key="1">
    <source>
        <dbReference type="SAM" id="MobiDB-lite"/>
    </source>
</evidence>
<feature type="region of interest" description="Disordered" evidence="1">
    <location>
        <begin position="68"/>
        <end position="98"/>
    </location>
</feature>
<dbReference type="EMBL" id="BPVZ01000034">
    <property type="protein sequence ID" value="GKV11368.1"/>
    <property type="molecule type" value="Genomic_DNA"/>
</dbReference>
<feature type="compositionally biased region" description="Basic residues" evidence="1">
    <location>
        <begin position="1"/>
        <end position="11"/>
    </location>
</feature>
<evidence type="ECO:0000313" key="2">
    <source>
        <dbReference type="EMBL" id="GKV11368.1"/>
    </source>
</evidence>